<dbReference type="InterPro" id="IPR011009">
    <property type="entry name" value="Kinase-like_dom_sf"/>
</dbReference>
<protein>
    <recommendedName>
        <fullName evidence="3">Protein kinase domain-containing protein</fullName>
    </recommendedName>
</protein>
<dbReference type="Ensembl" id="ENSENLT00000004534.1">
    <property type="protein sequence ID" value="ENSENLP00000004289.1"/>
    <property type="gene ID" value="ENSENLG00000002149.1"/>
</dbReference>
<dbReference type="InterPro" id="IPR054000">
    <property type="entry name" value="MLKL_N"/>
</dbReference>
<dbReference type="InterPro" id="IPR036537">
    <property type="entry name" value="Adaptor_Cbl_N_dom_sf"/>
</dbReference>
<accession>A0A665T3X0</accession>
<reference evidence="4" key="2">
    <citation type="submission" date="2025-08" db="UniProtKB">
        <authorList>
            <consortium name="Ensembl"/>
        </authorList>
    </citation>
    <scope>IDENTIFICATION</scope>
</reference>
<dbReference type="Proteomes" id="UP000472264">
    <property type="component" value="Chromosome 16"/>
</dbReference>
<dbReference type="Pfam" id="PF07714">
    <property type="entry name" value="PK_Tyr_Ser-Thr"/>
    <property type="match status" value="1"/>
</dbReference>
<dbReference type="GeneID" id="115057033"/>
<dbReference type="InterPro" id="IPR051681">
    <property type="entry name" value="Ser/Thr_Kinases-Pseudokinases"/>
</dbReference>
<reference evidence="4" key="1">
    <citation type="submission" date="2021-04" db="EMBL/GenBank/DDBJ databases">
        <authorList>
            <consortium name="Wellcome Sanger Institute Data Sharing"/>
        </authorList>
    </citation>
    <scope>NUCLEOTIDE SEQUENCE [LARGE SCALE GENOMIC DNA]</scope>
</reference>
<keyword evidence="2" id="KW-0067">ATP-binding</keyword>
<dbReference type="RefSeq" id="XP_029379770.1">
    <property type="nucleotide sequence ID" value="XM_029523910.1"/>
</dbReference>
<dbReference type="InParanoid" id="A0A665T3X0"/>
<dbReference type="GO" id="GO:0007166">
    <property type="term" value="P:cell surface receptor signaling pathway"/>
    <property type="evidence" value="ECO:0007669"/>
    <property type="project" value="InterPro"/>
</dbReference>
<dbReference type="InterPro" id="IPR000719">
    <property type="entry name" value="Prot_kinase_dom"/>
</dbReference>
<sequence>MEVLEIAEKVVSIAHSIYELINKVKANKECCQRIAGRVKALEELVGAIDQRKTVQLSDQVEKALQKIIKTLTSAKSYIEKYASANWAKHIVKVSSYKDDFDIVIERLNNRFHLLLGAMQLEHGNTLALMYEKISKQEDDEKAWRNDDAQLKDLLLSHTKEVQNNLEVLISGMAVLLERREKSTAEVNKMIDLQDLQFEPNGKPFMETSTSLVYKGKYNKATVAIKRYKNPVHTTTGDFQSFFKREVETLESFGSPNILQMYGICVLNEAGLNPEFLIVTEYCEMGTLRHVLDTVDLDWSTKVSMCMDAALGLYRLHQTGAKRKIHGCISSQKFLVARGFKVKLAGFGQAKTETSLQRSDIKDDDKELCYYCPQKLEDVNYKYNTKWEIYSFGIVLWEIATREKPFNNWPIKKIKEEVCQKKTNQPLPDDCPKELKEVIDKCRRYDSILRPTAEAIVESLSIINVESF</sequence>
<reference evidence="4" key="3">
    <citation type="submission" date="2025-09" db="UniProtKB">
        <authorList>
            <consortium name="Ensembl"/>
        </authorList>
    </citation>
    <scope>IDENTIFICATION</scope>
</reference>
<evidence type="ECO:0000259" key="3">
    <source>
        <dbReference type="PROSITE" id="PS50011"/>
    </source>
</evidence>
<dbReference type="InterPro" id="IPR001245">
    <property type="entry name" value="Ser-Thr/Tyr_kinase_cat_dom"/>
</dbReference>
<dbReference type="Gene3D" id="3.30.200.20">
    <property type="entry name" value="Phosphorylase Kinase, domain 1"/>
    <property type="match status" value="1"/>
</dbReference>
<dbReference type="PROSITE" id="PS50011">
    <property type="entry name" value="PROTEIN_KINASE_DOM"/>
    <property type="match status" value="1"/>
</dbReference>
<feature type="domain" description="Protein kinase" evidence="3">
    <location>
        <begin position="198"/>
        <end position="467"/>
    </location>
</feature>
<keyword evidence="5" id="KW-1185">Reference proteome</keyword>
<dbReference type="Pfam" id="PF22215">
    <property type="entry name" value="MLKL_N"/>
    <property type="match status" value="1"/>
</dbReference>
<dbReference type="GO" id="GO:0005524">
    <property type="term" value="F:ATP binding"/>
    <property type="evidence" value="ECO:0007669"/>
    <property type="project" value="UniProtKB-KW"/>
</dbReference>
<dbReference type="RefSeq" id="XP_029379771.1">
    <property type="nucleotide sequence ID" value="XM_029523911.1"/>
</dbReference>
<gene>
    <name evidence="4" type="primary">mlkl</name>
</gene>
<dbReference type="GO" id="GO:0097527">
    <property type="term" value="P:necroptotic signaling pathway"/>
    <property type="evidence" value="ECO:0007669"/>
    <property type="project" value="TreeGrafter"/>
</dbReference>
<dbReference type="AlphaFoldDB" id="A0A665T3X0"/>
<proteinExistence type="predicted"/>
<evidence type="ECO:0000313" key="5">
    <source>
        <dbReference type="Proteomes" id="UP000472264"/>
    </source>
</evidence>
<dbReference type="OMA" id="ANKKQCH"/>
<evidence type="ECO:0000256" key="2">
    <source>
        <dbReference type="ARBA" id="ARBA00022840"/>
    </source>
</evidence>
<evidence type="ECO:0000256" key="1">
    <source>
        <dbReference type="ARBA" id="ARBA00022741"/>
    </source>
</evidence>
<dbReference type="CDD" id="cd21037">
    <property type="entry name" value="MLKL_NTD"/>
    <property type="match status" value="1"/>
</dbReference>
<dbReference type="PANTHER" id="PTHR44329">
    <property type="entry name" value="SERINE/THREONINE-PROTEIN KINASE TNNI3K-RELATED"/>
    <property type="match status" value="1"/>
</dbReference>
<organism evidence="4 5">
    <name type="scientific">Echeneis naucrates</name>
    <name type="common">Live sharksucker</name>
    <dbReference type="NCBI Taxonomy" id="173247"/>
    <lineage>
        <taxon>Eukaryota</taxon>
        <taxon>Metazoa</taxon>
        <taxon>Chordata</taxon>
        <taxon>Craniata</taxon>
        <taxon>Vertebrata</taxon>
        <taxon>Euteleostomi</taxon>
        <taxon>Actinopterygii</taxon>
        <taxon>Neopterygii</taxon>
        <taxon>Teleostei</taxon>
        <taxon>Neoteleostei</taxon>
        <taxon>Acanthomorphata</taxon>
        <taxon>Carangaria</taxon>
        <taxon>Carangiformes</taxon>
        <taxon>Echeneidae</taxon>
        <taxon>Echeneis</taxon>
    </lineage>
</organism>
<dbReference type="SUPFAM" id="SSF56112">
    <property type="entry name" value="Protein kinase-like (PK-like)"/>
    <property type="match status" value="1"/>
</dbReference>
<dbReference type="OrthoDB" id="4062651at2759"/>
<dbReference type="PANTHER" id="PTHR44329:SF298">
    <property type="entry name" value="MIXED LINEAGE KINASE DOMAIN-LIKE PROTEIN"/>
    <property type="match status" value="1"/>
</dbReference>
<dbReference type="Gene3D" id="1.10.510.10">
    <property type="entry name" value="Transferase(Phosphotransferase) domain 1"/>
    <property type="match status" value="1"/>
</dbReference>
<dbReference type="InterPro" id="IPR059179">
    <property type="entry name" value="MLKL-like_MCAfunc"/>
</dbReference>
<evidence type="ECO:0000313" key="4">
    <source>
        <dbReference type="Ensembl" id="ENSENLP00000004289.1"/>
    </source>
</evidence>
<dbReference type="Gene3D" id="1.20.930.20">
    <property type="entry name" value="Adaptor protein Cbl, N-terminal domain"/>
    <property type="match status" value="1"/>
</dbReference>
<dbReference type="GO" id="GO:0004672">
    <property type="term" value="F:protein kinase activity"/>
    <property type="evidence" value="ECO:0007669"/>
    <property type="project" value="InterPro"/>
</dbReference>
<keyword evidence="1" id="KW-0547">Nucleotide-binding</keyword>
<name>A0A665T3X0_ECHNA</name>